<name>A0AAD4KTS3_9EURO</name>
<dbReference type="AlphaFoldDB" id="A0AAD4KTS3"/>
<proteinExistence type="predicted"/>
<feature type="domain" description="FAD-binding" evidence="4">
    <location>
        <begin position="7"/>
        <end position="350"/>
    </location>
</feature>
<dbReference type="Proteomes" id="UP001201262">
    <property type="component" value="Unassembled WGS sequence"/>
</dbReference>
<dbReference type="PANTHER" id="PTHR46720">
    <property type="entry name" value="HYDROXYLASE, PUTATIVE (AFU_ORTHOLOGUE AFUA_3G01460)-RELATED"/>
    <property type="match status" value="1"/>
</dbReference>
<reference evidence="5" key="1">
    <citation type="submission" date="2021-12" db="EMBL/GenBank/DDBJ databases">
        <title>Convergent genome expansion in fungi linked to evolution of root-endophyte symbiosis.</title>
        <authorList>
            <consortium name="DOE Joint Genome Institute"/>
            <person name="Ke Y.-H."/>
            <person name="Bonito G."/>
            <person name="Liao H.-L."/>
            <person name="Looney B."/>
            <person name="Rojas-Flechas A."/>
            <person name="Nash J."/>
            <person name="Hameed K."/>
            <person name="Schadt C."/>
            <person name="Martin F."/>
            <person name="Crous P.W."/>
            <person name="Miettinen O."/>
            <person name="Magnuson J.K."/>
            <person name="Labbe J."/>
            <person name="Jacobson D."/>
            <person name="Doktycz M.J."/>
            <person name="Veneault-Fourrey C."/>
            <person name="Kuo A."/>
            <person name="Mondo S."/>
            <person name="Calhoun S."/>
            <person name="Riley R."/>
            <person name="Ohm R."/>
            <person name="LaButti K."/>
            <person name="Andreopoulos B."/>
            <person name="Pangilinan J."/>
            <person name="Nolan M."/>
            <person name="Tritt A."/>
            <person name="Clum A."/>
            <person name="Lipzen A."/>
            <person name="Daum C."/>
            <person name="Barry K."/>
            <person name="Grigoriev I.V."/>
            <person name="Vilgalys R."/>
        </authorList>
    </citation>
    <scope>NUCLEOTIDE SEQUENCE</scope>
    <source>
        <strain evidence="5">PMI_201</strain>
    </source>
</reference>
<evidence type="ECO:0000313" key="5">
    <source>
        <dbReference type="EMBL" id="KAH8699121.1"/>
    </source>
</evidence>
<keyword evidence="3" id="KW-0560">Oxidoreductase</keyword>
<dbReference type="GO" id="GO:0016491">
    <property type="term" value="F:oxidoreductase activity"/>
    <property type="evidence" value="ECO:0007669"/>
    <property type="project" value="UniProtKB-KW"/>
</dbReference>
<dbReference type="GO" id="GO:0071949">
    <property type="term" value="F:FAD binding"/>
    <property type="evidence" value="ECO:0007669"/>
    <property type="project" value="InterPro"/>
</dbReference>
<keyword evidence="2" id="KW-0274">FAD</keyword>
<dbReference type="Gene3D" id="3.50.50.60">
    <property type="entry name" value="FAD/NAD(P)-binding domain"/>
    <property type="match status" value="1"/>
</dbReference>
<protein>
    <submittedName>
        <fullName evidence="5">Salicylate hydroxylase</fullName>
    </submittedName>
</protein>
<dbReference type="InterPro" id="IPR002938">
    <property type="entry name" value="FAD-bd"/>
</dbReference>
<dbReference type="PRINTS" id="PR00420">
    <property type="entry name" value="RNGMNOXGNASE"/>
</dbReference>
<evidence type="ECO:0000256" key="3">
    <source>
        <dbReference type="ARBA" id="ARBA00023002"/>
    </source>
</evidence>
<dbReference type="PANTHER" id="PTHR46720:SF3">
    <property type="entry name" value="FAD-BINDING DOMAIN-CONTAINING PROTEIN-RELATED"/>
    <property type="match status" value="1"/>
</dbReference>
<dbReference type="GO" id="GO:0044550">
    <property type="term" value="P:secondary metabolite biosynthetic process"/>
    <property type="evidence" value="ECO:0007669"/>
    <property type="project" value="TreeGrafter"/>
</dbReference>
<dbReference type="GeneID" id="70246270"/>
<dbReference type="RefSeq" id="XP_046073585.1">
    <property type="nucleotide sequence ID" value="XM_046215983.1"/>
</dbReference>
<evidence type="ECO:0000313" key="6">
    <source>
        <dbReference type="Proteomes" id="UP001201262"/>
    </source>
</evidence>
<evidence type="ECO:0000256" key="1">
    <source>
        <dbReference type="ARBA" id="ARBA00022630"/>
    </source>
</evidence>
<dbReference type="SUPFAM" id="SSF51905">
    <property type="entry name" value="FAD/NAD(P)-binding domain"/>
    <property type="match status" value="1"/>
</dbReference>
<dbReference type="InterPro" id="IPR051104">
    <property type="entry name" value="FAD_monoxygenase"/>
</dbReference>
<keyword evidence="6" id="KW-1185">Reference proteome</keyword>
<gene>
    <name evidence="5" type="ORF">BGW36DRAFT_377318</name>
</gene>
<dbReference type="EMBL" id="JAJTJA010000005">
    <property type="protein sequence ID" value="KAH8699121.1"/>
    <property type="molecule type" value="Genomic_DNA"/>
</dbReference>
<comment type="caution">
    <text evidence="5">The sequence shown here is derived from an EMBL/GenBank/DDBJ whole genome shotgun (WGS) entry which is preliminary data.</text>
</comment>
<evidence type="ECO:0000256" key="2">
    <source>
        <dbReference type="ARBA" id="ARBA00022827"/>
    </source>
</evidence>
<organism evidence="5 6">
    <name type="scientific">Talaromyces proteolyticus</name>
    <dbReference type="NCBI Taxonomy" id="1131652"/>
    <lineage>
        <taxon>Eukaryota</taxon>
        <taxon>Fungi</taxon>
        <taxon>Dikarya</taxon>
        <taxon>Ascomycota</taxon>
        <taxon>Pezizomycotina</taxon>
        <taxon>Eurotiomycetes</taxon>
        <taxon>Eurotiomycetidae</taxon>
        <taxon>Eurotiales</taxon>
        <taxon>Trichocomaceae</taxon>
        <taxon>Talaromyces</taxon>
        <taxon>Talaromyces sect. Bacilispori</taxon>
    </lineage>
</organism>
<dbReference type="Pfam" id="PF01494">
    <property type="entry name" value="FAD_binding_3"/>
    <property type="match status" value="1"/>
</dbReference>
<evidence type="ECO:0000259" key="4">
    <source>
        <dbReference type="Pfam" id="PF01494"/>
    </source>
</evidence>
<dbReference type="InterPro" id="IPR036188">
    <property type="entry name" value="FAD/NAD-bd_sf"/>
</dbReference>
<keyword evidence="1" id="KW-0285">Flavoprotein</keyword>
<accession>A0AAD4KTS3</accession>
<sequence>MPFATKLKVAIIGAGPAGLGAAIELNKLEFVEWRVYEQATAIREIGAGISIQPSTWRLLEILGAAKNFHSRDIYRPIDNHAVQHRNGRTGELLSSHGQVDTPLNQLHARTLRSTLQQALLKEVNPSKISVAHRLLKVIRSPSGRLSLRFENGHTDDVDLIVGADGVRSVVRNFIFPEHKISYTGRTSYRAVVNEEDIAHLNIPDAVTFWHGPNSWLYTCGLGSGKYELTSMGREPEKDADKVSWGQDATVEQHTQHFQDFSPIVRQVAEFSKDIKQYAMFAGPKLKEITALGSVVLVGDASHPLSGAFGSGAGFALEDVYTLGQSLKWAHEKGLSVKAALNLVDRIRSPHYARLYAILDEYAATDKSIRSHDPPLSFDDAVSILIAQTWSRKGHWIYNYKIADVCKDAIEVENARLSGNALPDEVQDGNAASQFISVQESAKL</sequence>